<protein>
    <submittedName>
        <fullName evidence="1">Uncharacterized protein</fullName>
    </submittedName>
</protein>
<organism evidence="1 2">
    <name type="scientific">Hyalomma asiaticum</name>
    <name type="common">Tick</name>
    <dbReference type="NCBI Taxonomy" id="266040"/>
    <lineage>
        <taxon>Eukaryota</taxon>
        <taxon>Metazoa</taxon>
        <taxon>Ecdysozoa</taxon>
        <taxon>Arthropoda</taxon>
        <taxon>Chelicerata</taxon>
        <taxon>Arachnida</taxon>
        <taxon>Acari</taxon>
        <taxon>Parasitiformes</taxon>
        <taxon>Ixodida</taxon>
        <taxon>Ixodoidea</taxon>
        <taxon>Ixodidae</taxon>
        <taxon>Hyalomminae</taxon>
        <taxon>Hyalomma</taxon>
    </lineage>
</organism>
<gene>
    <name evidence="1" type="ORF">HPB50_023544</name>
</gene>
<name>A0ACB7TMS1_HYAAI</name>
<reference evidence="1" key="1">
    <citation type="submission" date="2020-05" db="EMBL/GenBank/DDBJ databases">
        <title>Large-scale comparative analyses of tick genomes elucidate their genetic diversity and vector capacities.</title>
        <authorList>
            <person name="Jia N."/>
            <person name="Wang J."/>
            <person name="Shi W."/>
            <person name="Du L."/>
            <person name="Sun Y."/>
            <person name="Zhan W."/>
            <person name="Jiang J."/>
            <person name="Wang Q."/>
            <person name="Zhang B."/>
            <person name="Ji P."/>
            <person name="Sakyi L.B."/>
            <person name="Cui X."/>
            <person name="Yuan T."/>
            <person name="Jiang B."/>
            <person name="Yang W."/>
            <person name="Lam T.T.-Y."/>
            <person name="Chang Q."/>
            <person name="Ding S."/>
            <person name="Wang X."/>
            <person name="Zhu J."/>
            <person name="Ruan X."/>
            <person name="Zhao L."/>
            <person name="Wei J."/>
            <person name="Que T."/>
            <person name="Du C."/>
            <person name="Cheng J."/>
            <person name="Dai P."/>
            <person name="Han X."/>
            <person name="Huang E."/>
            <person name="Gao Y."/>
            <person name="Liu J."/>
            <person name="Shao H."/>
            <person name="Ye R."/>
            <person name="Li L."/>
            <person name="Wei W."/>
            <person name="Wang X."/>
            <person name="Wang C."/>
            <person name="Yang T."/>
            <person name="Huo Q."/>
            <person name="Li W."/>
            <person name="Guo W."/>
            <person name="Chen H."/>
            <person name="Zhou L."/>
            <person name="Ni X."/>
            <person name="Tian J."/>
            <person name="Zhou Y."/>
            <person name="Sheng Y."/>
            <person name="Liu T."/>
            <person name="Pan Y."/>
            <person name="Xia L."/>
            <person name="Li J."/>
            <person name="Zhao F."/>
            <person name="Cao W."/>
        </authorList>
    </citation>
    <scope>NUCLEOTIDE SEQUENCE</scope>
    <source>
        <strain evidence="1">Hyas-2018</strain>
    </source>
</reference>
<dbReference type="EMBL" id="CM023481">
    <property type="protein sequence ID" value="KAH6948358.1"/>
    <property type="molecule type" value="Genomic_DNA"/>
</dbReference>
<dbReference type="Proteomes" id="UP000821845">
    <property type="component" value="Chromosome 1"/>
</dbReference>
<evidence type="ECO:0000313" key="1">
    <source>
        <dbReference type="EMBL" id="KAH6948358.1"/>
    </source>
</evidence>
<keyword evidence="2" id="KW-1185">Reference proteome</keyword>
<accession>A0ACB7TMS1</accession>
<comment type="caution">
    <text evidence="1">The sequence shown here is derived from an EMBL/GenBank/DDBJ whole genome shotgun (WGS) entry which is preliminary data.</text>
</comment>
<sequence length="185" mass="20154">MKSRVARVGKDPCWGSPWPSWLFRRTTSLLPADTRTWITVLAVLFHSTMSAPVSRTGDSGSDHPLWVNPCNLPDDASGHADHLSPQDVRNMLDAVANRARVASEEADKAKRRFVSTRACRLCSTCLCCAWETSNTEARARNRLAGATALGEATARGVRSGSAFEGTQQRVSDRCALFSSCNPPYA</sequence>
<evidence type="ECO:0000313" key="2">
    <source>
        <dbReference type="Proteomes" id="UP000821845"/>
    </source>
</evidence>
<proteinExistence type="predicted"/>